<dbReference type="Pfam" id="PF04151">
    <property type="entry name" value="PPC"/>
    <property type="match status" value="1"/>
</dbReference>
<evidence type="ECO:0000256" key="8">
    <source>
        <dbReference type="SAM" id="MobiDB-lite"/>
    </source>
</evidence>
<evidence type="ECO:0000259" key="10">
    <source>
        <dbReference type="Pfam" id="PF04151"/>
    </source>
</evidence>
<evidence type="ECO:0000313" key="11">
    <source>
        <dbReference type="EMBL" id="USR91025.1"/>
    </source>
</evidence>
<organism evidence="11 12">
    <name type="scientific">Phormidium yuhuli AB48</name>
    <dbReference type="NCBI Taxonomy" id="2940671"/>
    <lineage>
        <taxon>Bacteria</taxon>
        <taxon>Bacillati</taxon>
        <taxon>Cyanobacteriota</taxon>
        <taxon>Cyanophyceae</taxon>
        <taxon>Oscillatoriophycideae</taxon>
        <taxon>Oscillatoriales</taxon>
        <taxon>Oscillatoriaceae</taxon>
        <taxon>Phormidium</taxon>
        <taxon>Phormidium yuhuli</taxon>
    </lineage>
</organism>
<feature type="region of interest" description="Disordered" evidence="8">
    <location>
        <begin position="188"/>
        <end position="209"/>
    </location>
</feature>
<keyword evidence="12" id="KW-1185">Reference proteome</keyword>
<dbReference type="Proteomes" id="UP001056708">
    <property type="component" value="Chromosome"/>
</dbReference>
<gene>
    <name evidence="11" type="ORF">NEA10_19725</name>
</gene>
<dbReference type="Gene3D" id="2.60.120.380">
    <property type="match status" value="1"/>
</dbReference>
<evidence type="ECO:0000313" key="12">
    <source>
        <dbReference type="Proteomes" id="UP001056708"/>
    </source>
</evidence>
<dbReference type="GO" id="GO:0008237">
    <property type="term" value="F:metallopeptidase activity"/>
    <property type="evidence" value="ECO:0007669"/>
    <property type="project" value="UniProtKB-KW"/>
</dbReference>
<accession>A0ABY5APV5</accession>
<evidence type="ECO:0000256" key="4">
    <source>
        <dbReference type="ARBA" id="ARBA00022801"/>
    </source>
</evidence>
<dbReference type="InterPro" id="IPR001915">
    <property type="entry name" value="Peptidase_M48"/>
</dbReference>
<keyword evidence="3" id="KW-0479">Metal-binding</keyword>
<dbReference type="Gene3D" id="1.25.40.10">
    <property type="entry name" value="Tetratricopeptide repeat domain"/>
    <property type="match status" value="1"/>
</dbReference>
<dbReference type="Pfam" id="PF01435">
    <property type="entry name" value="Peptidase_M48"/>
    <property type="match status" value="1"/>
</dbReference>
<dbReference type="SUPFAM" id="SSF48452">
    <property type="entry name" value="TPR-like"/>
    <property type="match status" value="1"/>
</dbReference>
<evidence type="ECO:0000256" key="1">
    <source>
        <dbReference type="ARBA" id="ARBA00001947"/>
    </source>
</evidence>
<dbReference type="InterPro" id="IPR019734">
    <property type="entry name" value="TPR_rpt"/>
</dbReference>
<dbReference type="InterPro" id="IPR007280">
    <property type="entry name" value="Peptidase_C_arc/bac"/>
</dbReference>
<keyword evidence="6 11" id="KW-0482">Metalloprotease</keyword>
<dbReference type="InterPro" id="IPR011990">
    <property type="entry name" value="TPR-like_helical_dom_sf"/>
</dbReference>
<evidence type="ECO:0000256" key="6">
    <source>
        <dbReference type="ARBA" id="ARBA00023049"/>
    </source>
</evidence>
<protein>
    <submittedName>
        <fullName evidence="11">M48 family metalloprotease</fullName>
        <ecNumber evidence="11">3.4.24.-</ecNumber>
    </submittedName>
</protein>
<keyword evidence="2" id="KW-0645">Protease</keyword>
<evidence type="ECO:0000259" key="9">
    <source>
        <dbReference type="Pfam" id="PF01435"/>
    </source>
</evidence>
<dbReference type="CDD" id="cd07333">
    <property type="entry name" value="M48C_bepA_like"/>
    <property type="match status" value="1"/>
</dbReference>
<proteinExistence type="predicted"/>
<dbReference type="RefSeq" id="WP_252663059.1">
    <property type="nucleotide sequence ID" value="NZ_CP098611.1"/>
</dbReference>
<name>A0ABY5APV5_9CYAN</name>
<comment type="cofactor">
    <cofactor evidence="1">
        <name>Zn(2+)</name>
        <dbReference type="ChEBI" id="CHEBI:29105"/>
    </cofactor>
</comment>
<feature type="domain" description="Peptidase C-terminal archaeal/bacterial" evidence="10">
    <location>
        <begin position="101"/>
        <end position="165"/>
    </location>
</feature>
<dbReference type="EMBL" id="CP098611">
    <property type="protein sequence ID" value="USR91025.1"/>
    <property type="molecule type" value="Genomic_DNA"/>
</dbReference>
<dbReference type="Gene3D" id="3.30.2010.10">
    <property type="entry name" value="Metalloproteases ('zincins'), catalytic domain"/>
    <property type="match status" value="1"/>
</dbReference>
<feature type="domain" description="Peptidase M48" evidence="9">
    <location>
        <begin position="450"/>
        <end position="613"/>
    </location>
</feature>
<evidence type="ECO:0000256" key="5">
    <source>
        <dbReference type="ARBA" id="ARBA00022833"/>
    </source>
</evidence>
<dbReference type="InterPro" id="IPR051156">
    <property type="entry name" value="Mito/Outer_Membr_Metalloprot"/>
</dbReference>
<dbReference type="Pfam" id="PF14559">
    <property type="entry name" value="TPR_19"/>
    <property type="match status" value="1"/>
</dbReference>
<keyword evidence="4 11" id="KW-0378">Hydrolase</keyword>
<dbReference type="PROSITE" id="PS50005">
    <property type="entry name" value="TPR"/>
    <property type="match status" value="1"/>
</dbReference>
<sequence length="639" mass="70742">MKSLRTLLCFLLGTSLFLSLNLFLPSLPLLRQRAVAAQPLNDLVVHKSISFKTHPEMSATGEKSLNALSSGGDRQLAQRPILQEQGRLTNRSPRLRDGSRYNIYDFSGNAGQEVRIRLESSEFDTYLILIGPNNQPLAETDDRSPGETNSELVLNLPENGTYRIVANALDSRGRGNYQLAVYPAGPTYTAQQQKPDPNAPQNVSAPASLSEREALLAQGDRYHLQGNFREAERLYRQAKPEFPAEGTVQIAEAITEDQLSPAGRVYWNNVQEGLAEDRESQVEASLDLLFEEAPGFAPPYTLIAQRYLDEGDTDEAIAFLEEATTRFPGSYELARMLAETLRADGQRLEASIAAREFAIVNPDHPQAGEMTELADRYLGQFRGRLRENIALRGLGGLAVGVLTGRTTSTVFQAINLAQLMIAGESRLGDQISQQLQGQLRMVNDPEILGYVDELGQDVARYMGRDEFDYEFFVVDDDNLNAFALPGGKVFVNTGAILAANSEAELAGLLGHEVGHAVLSHGFQRVVTNNLLANLAREIPFGNLLGTLVSLDYSRKHERQSDIIGTRVIHSAGYAADGLRNFMQTLRERHGGGPAIPYLSTHPAPRTRVRYMEELIERNNYNRYSFEGVERHAQIKARLS</sequence>
<dbReference type="EC" id="3.4.24.-" evidence="11"/>
<evidence type="ECO:0000256" key="3">
    <source>
        <dbReference type="ARBA" id="ARBA00022723"/>
    </source>
</evidence>
<reference evidence="11" key="1">
    <citation type="submission" date="2022-06" db="EMBL/GenBank/DDBJ databases">
        <title>Genome sequence of Phormidium yuhuli AB48 isolated from an industrial photobioreactor environment.</title>
        <authorList>
            <person name="Qiu Y."/>
            <person name="Noonan A.J.C."/>
            <person name="Dofher K."/>
            <person name="Koch M."/>
            <person name="Kieft B."/>
            <person name="Lin X."/>
            <person name="Ziels R.M."/>
            <person name="Hallam S.J."/>
        </authorList>
    </citation>
    <scope>NUCLEOTIDE SEQUENCE</scope>
    <source>
        <strain evidence="11">AB48</strain>
    </source>
</reference>
<keyword evidence="7" id="KW-0802">TPR repeat</keyword>
<evidence type="ECO:0000256" key="2">
    <source>
        <dbReference type="ARBA" id="ARBA00022670"/>
    </source>
</evidence>
<feature type="compositionally biased region" description="Polar residues" evidence="8">
    <location>
        <begin position="188"/>
        <end position="207"/>
    </location>
</feature>
<evidence type="ECO:0000256" key="7">
    <source>
        <dbReference type="PROSITE-ProRule" id="PRU00339"/>
    </source>
</evidence>
<feature type="repeat" description="TPR" evidence="7">
    <location>
        <begin position="297"/>
        <end position="330"/>
    </location>
</feature>
<keyword evidence="5" id="KW-0862">Zinc</keyword>
<dbReference type="PANTHER" id="PTHR22726:SF1">
    <property type="entry name" value="METALLOENDOPEPTIDASE OMA1, MITOCHONDRIAL"/>
    <property type="match status" value="1"/>
</dbReference>
<dbReference type="PANTHER" id="PTHR22726">
    <property type="entry name" value="METALLOENDOPEPTIDASE OMA1"/>
    <property type="match status" value="1"/>
</dbReference>